<dbReference type="Proteomes" id="UP000019151">
    <property type="component" value="Plasmid 1"/>
</dbReference>
<keyword evidence="5" id="KW-1185">Reference proteome</keyword>
<dbReference type="EMBL" id="CP007129">
    <property type="protein sequence ID" value="AHG92175.1"/>
    <property type="molecule type" value="Genomic_DNA"/>
</dbReference>
<name>W0RPA6_9BACT</name>
<feature type="region of interest" description="Disordered" evidence="1">
    <location>
        <begin position="99"/>
        <end position="124"/>
    </location>
</feature>
<dbReference type="EMBL" id="CP007129">
    <property type="protein sequence ID" value="AHG92107.1"/>
    <property type="molecule type" value="Genomic_DNA"/>
</dbReference>
<gene>
    <name evidence="3" type="ORF">J421_4572</name>
    <name evidence="4" type="ORF">J421_4640</name>
</gene>
<dbReference type="SUPFAM" id="SSF52091">
    <property type="entry name" value="SpoIIaa-like"/>
    <property type="match status" value="1"/>
</dbReference>
<dbReference type="HOGENOM" id="CLU_1893186_0_0_0"/>
<evidence type="ECO:0000313" key="3">
    <source>
        <dbReference type="EMBL" id="AHG92107.1"/>
    </source>
</evidence>
<accession>W0RPA6</accession>
<evidence type="ECO:0000313" key="4">
    <source>
        <dbReference type="EMBL" id="AHG92175.1"/>
    </source>
</evidence>
<proteinExistence type="predicted"/>
<dbReference type="InParanoid" id="W0RPA6"/>
<dbReference type="Gene3D" id="3.30.750.24">
    <property type="entry name" value="STAS domain"/>
    <property type="match status" value="1"/>
</dbReference>
<dbReference type="KEGG" id="gba:J421_4572"/>
<dbReference type="InterPro" id="IPR058548">
    <property type="entry name" value="MlaB-like_STAS"/>
</dbReference>
<dbReference type="AlphaFoldDB" id="W0RPA6"/>
<reference evidence="4 5" key="2">
    <citation type="journal article" date="2014" name="Genome Announc.">
        <title>Genome Sequence and Methylome of Soil Bacterium Gemmatirosa kalamazoonensis KBS708T, a Member of the Rarely Cultivated Gemmatimonadetes Phylum.</title>
        <authorList>
            <person name="Debruyn J.M."/>
            <person name="Radosevich M."/>
            <person name="Wommack K.E."/>
            <person name="Polson S.W."/>
            <person name="Hauser L.J."/>
            <person name="Fawaz M.N."/>
            <person name="Korlach J."/>
            <person name="Tsai Y.C."/>
        </authorList>
    </citation>
    <scope>NUCLEOTIDE SEQUENCE [LARGE SCALE GENOMIC DNA]</scope>
    <source>
        <strain evidence="4 5">KBS708</strain>
        <plasmid evidence="4">1</plasmid>
        <plasmid evidence="5">Plasmid 1</plasmid>
    </source>
</reference>
<reference evidence="4" key="1">
    <citation type="submission" date="2013-12" db="EMBL/GenBank/DDBJ databases">
        <authorList>
            <person name="DeBruyn J.M."/>
            <person name="Radosevich M."/>
            <person name="Wommack K.Eric."/>
            <person name="Polson S."/>
            <person name="Hauser L.J."/>
            <person name="Fawaz M.N."/>
            <person name="Korlach J."/>
            <person name="Tsai Y.-C."/>
        </authorList>
    </citation>
    <scope>NUCLEOTIDE SEQUENCE</scope>
    <source>
        <strain evidence="4">KBS708</strain>
        <plasmid evidence="4">1</plasmid>
    </source>
</reference>
<keyword evidence="4" id="KW-0614">Plasmid</keyword>
<geneLocation type="plasmid" evidence="4 5">
    <name>1</name>
</geneLocation>
<evidence type="ECO:0000256" key="1">
    <source>
        <dbReference type="SAM" id="MobiDB-lite"/>
    </source>
</evidence>
<sequence length="134" mass="14268">MSAMPTLQAPEEFTKPATKRFVDEARVALDEHHAGVRIDFTHVVSVGAAGGLALLALHEYAAQLGGDVLLVNVPDDLADELAAAGVDRACYVRRADARATASRRARANQRAGRTEEGDGASARGGYIRLVRETE</sequence>
<dbReference type="InterPro" id="IPR036513">
    <property type="entry name" value="STAS_dom_sf"/>
</dbReference>
<organism evidence="4 5">
    <name type="scientific">Gemmatirosa kalamazoonensis</name>
    <dbReference type="NCBI Taxonomy" id="861299"/>
    <lineage>
        <taxon>Bacteria</taxon>
        <taxon>Pseudomonadati</taxon>
        <taxon>Gemmatimonadota</taxon>
        <taxon>Gemmatimonadia</taxon>
        <taxon>Gemmatimonadales</taxon>
        <taxon>Gemmatimonadaceae</taxon>
        <taxon>Gemmatirosa</taxon>
    </lineage>
</organism>
<feature type="domain" description="MlaB-like STAS" evidence="2">
    <location>
        <begin position="9"/>
        <end position="87"/>
    </location>
</feature>
<evidence type="ECO:0000313" key="5">
    <source>
        <dbReference type="Proteomes" id="UP000019151"/>
    </source>
</evidence>
<evidence type="ECO:0000259" key="2">
    <source>
        <dbReference type="Pfam" id="PF13466"/>
    </source>
</evidence>
<protein>
    <recommendedName>
        <fullName evidence="2">MlaB-like STAS domain-containing protein</fullName>
    </recommendedName>
</protein>
<dbReference type="Pfam" id="PF13466">
    <property type="entry name" value="STAS_2"/>
    <property type="match status" value="1"/>
</dbReference>
<dbReference type="KEGG" id="gba:J421_4640"/>